<accession>A0AAD7VK59</accession>
<reference evidence="2" key="1">
    <citation type="journal article" date="2023" name="Science">
        <title>Elucidation of the pathway for biosynthesis of saponin adjuvants from the soapbark tree.</title>
        <authorList>
            <person name="Reed J."/>
            <person name="Orme A."/>
            <person name="El-Demerdash A."/>
            <person name="Owen C."/>
            <person name="Martin L.B.B."/>
            <person name="Misra R.C."/>
            <person name="Kikuchi S."/>
            <person name="Rejzek M."/>
            <person name="Martin A.C."/>
            <person name="Harkess A."/>
            <person name="Leebens-Mack J."/>
            <person name="Louveau T."/>
            <person name="Stephenson M.J."/>
            <person name="Osbourn A."/>
        </authorList>
    </citation>
    <scope>NUCLEOTIDE SEQUENCE</scope>
    <source>
        <strain evidence="2">S10</strain>
    </source>
</reference>
<proteinExistence type="predicted"/>
<evidence type="ECO:0000313" key="3">
    <source>
        <dbReference type="Proteomes" id="UP001163823"/>
    </source>
</evidence>
<dbReference type="EMBL" id="JARAOO010000002">
    <property type="protein sequence ID" value="KAJ7978772.1"/>
    <property type="molecule type" value="Genomic_DNA"/>
</dbReference>
<dbReference type="KEGG" id="qsa:O6P43_002249"/>
<dbReference type="AlphaFoldDB" id="A0AAD7VK59"/>
<gene>
    <name evidence="2" type="ORF">O6P43_002249</name>
</gene>
<keyword evidence="1" id="KW-1133">Transmembrane helix</keyword>
<evidence type="ECO:0000256" key="1">
    <source>
        <dbReference type="SAM" id="Phobius"/>
    </source>
</evidence>
<comment type="caution">
    <text evidence="2">The sequence shown here is derived from an EMBL/GenBank/DDBJ whole genome shotgun (WGS) entry which is preliminary data.</text>
</comment>
<protein>
    <submittedName>
        <fullName evidence="2">Uncharacterized protein</fullName>
    </submittedName>
</protein>
<name>A0AAD7VK59_QUISA</name>
<dbReference type="Proteomes" id="UP001163823">
    <property type="component" value="Chromosome 2"/>
</dbReference>
<keyword evidence="1" id="KW-0812">Transmembrane</keyword>
<sequence length="96" mass="10789">MQLGVFFLILKEKQFGCVLPLCSSLFWPILWLCLVFLVPAKTIFYTAGSLPLLAANISLSNQAGRELLLLAVSPVFDFEVWVSLLIVWLLEVNHLP</sequence>
<keyword evidence="1" id="KW-0472">Membrane</keyword>
<keyword evidence="3" id="KW-1185">Reference proteome</keyword>
<evidence type="ECO:0000313" key="2">
    <source>
        <dbReference type="EMBL" id="KAJ7978772.1"/>
    </source>
</evidence>
<feature type="transmembrane region" description="Helical" evidence="1">
    <location>
        <begin position="67"/>
        <end position="90"/>
    </location>
</feature>
<organism evidence="2 3">
    <name type="scientific">Quillaja saponaria</name>
    <name type="common">Soap bark tree</name>
    <dbReference type="NCBI Taxonomy" id="32244"/>
    <lineage>
        <taxon>Eukaryota</taxon>
        <taxon>Viridiplantae</taxon>
        <taxon>Streptophyta</taxon>
        <taxon>Embryophyta</taxon>
        <taxon>Tracheophyta</taxon>
        <taxon>Spermatophyta</taxon>
        <taxon>Magnoliopsida</taxon>
        <taxon>eudicotyledons</taxon>
        <taxon>Gunneridae</taxon>
        <taxon>Pentapetalae</taxon>
        <taxon>rosids</taxon>
        <taxon>fabids</taxon>
        <taxon>Fabales</taxon>
        <taxon>Quillajaceae</taxon>
        <taxon>Quillaja</taxon>
    </lineage>
</organism>